<dbReference type="InterPro" id="IPR036188">
    <property type="entry name" value="FAD/NAD-bd_sf"/>
</dbReference>
<dbReference type="SUPFAM" id="SSF51905">
    <property type="entry name" value="FAD/NAD(P)-binding domain"/>
    <property type="match status" value="1"/>
</dbReference>
<reference evidence="2" key="1">
    <citation type="journal article" date="2019" name="Int. J. Syst. Evol. Microbiol.">
        <title>The Global Catalogue of Microorganisms (GCM) 10K type strain sequencing project: providing services to taxonomists for standard genome sequencing and annotation.</title>
        <authorList>
            <consortium name="The Broad Institute Genomics Platform"/>
            <consortium name="The Broad Institute Genome Sequencing Center for Infectious Disease"/>
            <person name="Wu L."/>
            <person name="Ma J."/>
        </authorList>
    </citation>
    <scope>NUCLEOTIDE SEQUENCE [LARGE SCALE GENOMIC DNA]</scope>
    <source>
        <strain evidence="2">JCM 16548</strain>
    </source>
</reference>
<sequence>MRDPARFEALLGRLPVMAPWLSVGDPITDVTVMAGLANRRRTLIRDGAPVVRSLVLVGDALLYTNATFVQGIALGAWEAQALARLITDLGVADPHLHGELKRRARRARRRTP</sequence>
<organism evidence="1 2">
    <name type="scientific">Microlunatus aurantiacus</name>
    <dbReference type="NCBI Taxonomy" id="446786"/>
    <lineage>
        <taxon>Bacteria</taxon>
        <taxon>Bacillati</taxon>
        <taxon>Actinomycetota</taxon>
        <taxon>Actinomycetes</taxon>
        <taxon>Propionibacteriales</taxon>
        <taxon>Propionibacteriaceae</taxon>
        <taxon>Microlunatus</taxon>
    </lineage>
</organism>
<keyword evidence="2" id="KW-1185">Reference proteome</keyword>
<evidence type="ECO:0000313" key="1">
    <source>
        <dbReference type="EMBL" id="GAA3704892.1"/>
    </source>
</evidence>
<comment type="caution">
    <text evidence="1">The sequence shown here is derived from an EMBL/GenBank/DDBJ whole genome shotgun (WGS) entry which is preliminary data.</text>
</comment>
<protein>
    <submittedName>
        <fullName evidence="1">Uncharacterized protein</fullName>
    </submittedName>
</protein>
<gene>
    <name evidence="1" type="ORF">GCM10022204_22930</name>
</gene>
<evidence type="ECO:0000313" key="2">
    <source>
        <dbReference type="Proteomes" id="UP001500051"/>
    </source>
</evidence>
<accession>A0ABP7DHX7</accession>
<dbReference type="Proteomes" id="UP001500051">
    <property type="component" value="Unassembled WGS sequence"/>
</dbReference>
<dbReference type="Gene3D" id="3.50.50.60">
    <property type="entry name" value="FAD/NAD(P)-binding domain"/>
    <property type="match status" value="1"/>
</dbReference>
<name>A0ABP7DHX7_9ACTN</name>
<proteinExistence type="predicted"/>
<dbReference type="EMBL" id="BAAAYX010000007">
    <property type="protein sequence ID" value="GAA3704892.1"/>
    <property type="molecule type" value="Genomic_DNA"/>
</dbReference>